<gene>
    <name evidence="2" type="ORF">SCHPADRAFT_891867</name>
</gene>
<evidence type="ECO:0000256" key="1">
    <source>
        <dbReference type="SAM" id="SignalP"/>
    </source>
</evidence>
<dbReference type="Proteomes" id="UP000053477">
    <property type="component" value="Unassembled WGS sequence"/>
</dbReference>
<name>A0A0H2S263_9AGAM</name>
<feature type="chain" id="PRO_5005202353" evidence="1">
    <location>
        <begin position="29"/>
        <end position="198"/>
    </location>
</feature>
<keyword evidence="3" id="KW-1185">Reference proteome</keyword>
<reference evidence="2 3" key="1">
    <citation type="submission" date="2015-04" db="EMBL/GenBank/DDBJ databases">
        <title>Complete genome sequence of Schizopora paradoxa KUC8140, a cosmopolitan wood degrader in East Asia.</title>
        <authorList>
            <consortium name="DOE Joint Genome Institute"/>
            <person name="Min B."/>
            <person name="Park H."/>
            <person name="Jang Y."/>
            <person name="Kim J.-J."/>
            <person name="Kim K.H."/>
            <person name="Pangilinan J."/>
            <person name="Lipzen A."/>
            <person name="Riley R."/>
            <person name="Grigoriev I.V."/>
            <person name="Spatafora J.W."/>
            <person name="Choi I.-G."/>
        </authorList>
    </citation>
    <scope>NUCLEOTIDE SEQUENCE [LARGE SCALE GENOMIC DNA]</scope>
    <source>
        <strain evidence="2 3">KUC8140</strain>
    </source>
</reference>
<proteinExistence type="predicted"/>
<dbReference type="InParanoid" id="A0A0H2S263"/>
<dbReference type="EMBL" id="KQ086009">
    <property type="protein sequence ID" value="KLO11086.1"/>
    <property type="molecule type" value="Genomic_DNA"/>
</dbReference>
<protein>
    <submittedName>
        <fullName evidence="2">Uncharacterized protein</fullName>
    </submittedName>
</protein>
<organism evidence="2 3">
    <name type="scientific">Schizopora paradoxa</name>
    <dbReference type="NCBI Taxonomy" id="27342"/>
    <lineage>
        <taxon>Eukaryota</taxon>
        <taxon>Fungi</taxon>
        <taxon>Dikarya</taxon>
        <taxon>Basidiomycota</taxon>
        <taxon>Agaricomycotina</taxon>
        <taxon>Agaricomycetes</taxon>
        <taxon>Hymenochaetales</taxon>
        <taxon>Schizoporaceae</taxon>
        <taxon>Schizopora</taxon>
    </lineage>
</organism>
<feature type="signal peptide" evidence="1">
    <location>
        <begin position="1"/>
        <end position="28"/>
    </location>
</feature>
<accession>A0A0H2S263</accession>
<evidence type="ECO:0000313" key="2">
    <source>
        <dbReference type="EMBL" id="KLO11086.1"/>
    </source>
</evidence>
<evidence type="ECO:0000313" key="3">
    <source>
        <dbReference type="Proteomes" id="UP000053477"/>
    </source>
</evidence>
<sequence length="198" mass="23163">MQRDHQWEQILAQILYLCCLWLKDIVKGFPTSYSEDWTNLVFQQHGSLPVKIEWLRRGYRCRKEDQAHIDTELSSQSTLLAYKIIEFLSRKVSDILVRTFGIWDALYLLPSVRMRFPSIKGGCLGDNENSSELIFYMIGRHTIVGPRAIRSFAKGQRKSNVFTSACDDLMNRSESDETFLKIFVRWYFNVLPHENNSA</sequence>
<keyword evidence="1" id="KW-0732">Signal</keyword>
<dbReference type="AlphaFoldDB" id="A0A0H2S263"/>